<feature type="domain" description="GHMP kinase C-terminal" evidence="11">
    <location>
        <begin position="197"/>
        <end position="270"/>
    </location>
</feature>
<dbReference type="InterPro" id="IPR014721">
    <property type="entry name" value="Ribsml_uS5_D2-typ_fold_subgr"/>
</dbReference>
<organism evidence="12 13">
    <name type="scientific">Alicyclobacillus fastidiosus</name>
    <dbReference type="NCBI Taxonomy" id="392011"/>
    <lineage>
        <taxon>Bacteria</taxon>
        <taxon>Bacillati</taxon>
        <taxon>Bacillota</taxon>
        <taxon>Bacilli</taxon>
        <taxon>Bacillales</taxon>
        <taxon>Alicyclobacillaceae</taxon>
        <taxon>Alicyclobacillus</taxon>
    </lineage>
</organism>
<dbReference type="InterPro" id="IPR006204">
    <property type="entry name" value="GHMP_kinase_N_dom"/>
</dbReference>
<comment type="function">
    <text evidence="9">Catalyzes the phosphorylation of the position 2 hydroxy group of 4-diphosphocytidyl-2C-methyl-D-erythritol.</text>
</comment>
<evidence type="ECO:0000256" key="3">
    <source>
        <dbReference type="ARBA" id="ARBA00017473"/>
    </source>
</evidence>
<dbReference type="PANTHER" id="PTHR43527">
    <property type="entry name" value="4-DIPHOSPHOCYTIDYL-2-C-METHYL-D-ERYTHRITOL KINASE, CHLOROPLASTIC"/>
    <property type="match status" value="1"/>
</dbReference>
<dbReference type="Pfam" id="PF00288">
    <property type="entry name" value="GHMP_kinases_N"/>
    <property type="match status" value="1"/>
</dbReference>
<keyword evidence="9" id="KW-0414">Isoprene biosynthesis</keyword>
<dbReference type="EMBL" id="JBDXSU010000006">
    <property type="protein sequence ID" value="MFB5190492.1"/>
    <property type="molecule type" value="Genomic_DNA"/>
</dbReference>
<keyword evidence="7 9" id="KW-0067">ATP-binding</keyword>
<comment type="caution">
    <text evidence="12">The sequence shown here is derived from an EMBL/GenBank/DDBJ whole genome shotgun (WGS) entry which is preliminary data.</text>
</comment>
<keyword evidence="6 9" id="KW-0418">Kinase</keyword>
<evidence type="ECO:0000256" key="7">
    <source>
        <dbReference type="ARBA" id="ARBA00022840"/>
    </source>
</evidence>
<protein>
    <recommendedName>
        <fullName evidence="3 9">4-diphosphocytidyl-2-C-methyl-D-erythritol kinase</fullName>
        <shortName evidence="9">CMK</shortName>
        <ecNumber evidence="2 9">2.7.1.148</ecNumber>
    </recommendedName>
    <alternativeName>
        <fullName evidence="8 9">4-(cytidine-5'-diphospho)-2-C-methyl-D-erythritol kinase</fullName>
    </alternativeName>
</protein>
<evidence type="ECO:0000313" key="13">
    <source>
        <dbReference type="Proteomes" id="UP001579974"/>
    </source>
</evidence>
<dbReference type="SUPFAM" id="SSF54211">
    <property type="entry name" value="Ribosomal protein S5 domain 2-like"/>
    <property type="match status" value="1"/>
</dbReference>
<evidence type="ECO:0000256" key="4">
    <source>
        <dbReference type="ARBA" id="ARBA00022679"/>
    </source>
</evidence>
<dbReference type="InterPro" id="IPR036554">
    <property type="entry name" value="GHMP_kinase_C_sf"/>
</dbReference>
<dbReference type="Proteomes" id="UP001579974">
    <property type="component" value="Unassembled WGS sequence"/>
</dbReference>
<feature type="active site" evidence="9">
    <location>
        <position position="135"/>
    </location>
</feature>
<dbReference type="NCBIfam" id="TIGR00154">
    <property type="entry name" value="ispE"/>
    <property type="match status" value="1"/>
</dbReference>
<dbReference type="RefSeq" id="WP_275474878.1">
    <property type="nucleotide sequence ID" value="NZ_CP162940.1"/>
</dbReference>
<feature type="binding site" evidence="9">
    <location>
        <begin position="93"/>
        <end position="103"/>
    </location>
    <ligand>
        <name>ATP</name>
        <dbReference type="ChEBI" id="CHEBI:30616"/>
    </ligand>
</feature>
<keyword evidence="13" id="KW-1185">Reference proteome</keyword>
<gene>
    <name evidence="9 12" type="primary">ispE</name>
    <name evidence="12" type="ORF">KKP3000_003957</name>
</gene>
<dbReference type="PANTHER" id="PTHR43527:SF2">
    <property type="entry name" value="4-DIPHOSPHOCYTIDYL-2-C-METHYL-D-ERYTHRITOL KINASE, CHLOROPLASTIC"/>
    <property type="match status" value="1"/>
</dbReference>
<sequence length="296" mass="32769">MLLERAYAKVNLTLDVLHRRPDGYHEVDMVMQSIDLSDLVWLERHPEDRIVLESNATYVPTDDRNLAVQAAKLFLRRTEISAGVHINLEKNIPVAAGLAGGSSDAAATLRGMNRLFGTGLSFDELAEMGAEIGSDVPFCVYGGTAIARGRGEQLTRVEHRCHMYVLLIHPRVFVSTADIYKGLRPGDFTVRPTSEQMVTALVNDDVDVISRLVSNKLQPVTFGIYPEVMQLSEKVEAVTRHPVHMSGSGPTLFLLAPTIQQANRMYNALRGIMRDVYFSQFVGNVSSLTSLQPKSE</sequence>
<evidence type="ECO:0000256" key="9">
    <source>
        <dbReference type="HAMAP-Rule" id="MF_00061"/>
    </source>
</evidence>
<dbReference type="EC" id="2.7.1.148" evidence="2 9"/>
<dbReference type="SUPFAM" id="SSF55060">
    <property type="entry name" value="GHMP Kinase, C-terminal domain"/>
    <property type="match status" value="1"/>
</dbReference>
<accession>A0ABV5ADY1</accession>
<evidence type="ECO:0000313" key="12">
    <source>
        <dbReference type="EMBL" id="MFB5190492.1"/>
    </source>
</evidence>
<proteinExistence type="inferred from homology"/>
<comment type="catalytic activity">
    <reaction evidence="9">
        <text>4-CDP-2-C-methyl-D-erythritol + ATP = 4-CDP-2-C-methyl-D-erythritol 2-phosphate + ADP + H(+)</text>
        <dbReference type="Rhea" id="RHEA:18437"/>
        <dbReference type="ChEBI" id="CHEBI:15378"/>
        <dbReference type="ChEBI" id="CHEBI:30616"/>
        <dbReference type="ChEBI" id="CHEBI:57823"/>
        <dbReference type="ChEBI" id="CHEBI:57919"/>
        <dbReference type="ChEBI" id="CHEBI:456216"/>
        <dbReference type="EC" id="2.7.1.148"/>
    </reaction>
</comment>
<dbReference type="InterPro" id="IPR013750">
    <property type="entry name" value="GHMP_kinase_C_dom"/>
</dbReference>
<evidence type="ECO:0000256" key="2">
    <source>
        <dbReference type="ARBA" id="ARBA00012052"/>
    </source>
</evidence>
<dbReference type="PIRSF" id="PIRSF010376">
    <property type="entry name" value="IspE"/>
    <property type="match status" value="1"/>
</dbReference>
<comment type="similarity">
    <text evidence="1 9">Belongs to the GHMP kinase family. IspE subfamily.</text>
</comment>
<dbReference type="Pfam" id="PF08544">
    <property type="entry name" value="GHMP_kinases_C"/>
    <property type="match status" value="1"/>
</dbReference>
<evidence type="ECO:0000256" key="8">
    <source>
        <dbReference type="ARBA" id="ARBA00032554"/>
    </source>
</evidence>
<keyword evidence="5 9" id="KW-0547">Nucleotide-binding</keyword>
<feature type="active site" evidence="9">
    <location>
        <position position="9"/>
    </location>
</feature>
<dbReference type="InterPro" id="IPR020568">
    <property type="entry name" value="Ribosomal_Su5_D2-typ_SF"/>
</dbReference>
<evidence type="ECO:0000256" key="1">
    <source>
        <dbReference type="ARBA" id="ARBA00009684"/>
    </source>
</evidence>
<keyword evidence="4 9" id="KW-0808">Transferase</keyword>
<evidence type="ECO:0000259" key="11">
    <source>
        <dbReference type="Pfam" id="PF08544"/>
    </source>
</evidence>
<evidence type="ECO:0000259" key="10">
    <source>
        <dbReference type="Pfam" id="PF00288"/>
    </source>
</evidence>
<reference evidence="12 13" key="1">
    <citation type="journal article" date="2024" name="Int. J. Mol. Sci.">
        <title>Exploration of Alicyclobacillus spp. Genome in Search of Antibiotic Resistance.</title>
        <authorList>
            <person name="Bucka-Kolendo J."/>
            <person name="Kiousi D.E."/>
            <person name="Dekowska A."/>
            <person name="Mikolajczuk-Szczyrba A."/>
            <person name="Karadedos D.M."/>
            <person name="Michael P."/>
            <person name="Galanis A."/>
            <person name="Sokolowska B."/>
        </authorList>
    </citation>
    <scope>NUCLEOTIDE SEQUENCE [LARGE SCALE GENOMIC DNA]</scope>
    <source>
        <strain evidence="12 13">KKP 3000</strain>
    </source>
</reference>
<comment type="pathway">
    <text evidence="9">Isoprenoid biosynthesis; isopentenyl diphosphate biosynthesis via DXP pathway; isopentenyl diphosphate from 1-deoxy-D-xylulose 5-phosphate: step 3/6.</text>
</comment>
<feature type="domain" description="GHMP kinase N-terminal" evidence="10">
    <location>
        <begin position="65"/>
        <end position="143"/>
    </location>
</feature>
<evidence type="ECO:0000256" key="6">
    <source>
        <dbReference type="ARBA" id="ARBA00022777"/>
    </source>
</evidence>
<dbReference type="GO" id="GO:0050515">
    <property type="term" value="F:4-(cytidine 5'-diphospho)-2-C-methyl-D-erythritol kinase activity"/>
    <property type="evidence" value="ECO:0007669"/>
    <property type="project" value="UniProtKB-EC"/>
</dbReference>
<dbReference type="Gene3D" id="3.30.230.10">
    <property type="match status" value="1"/>
</dbReference>
<dbReference type="Gene3D" id="3.30.70.890">
    <property type="entry name" value="GHMP kinase, C-terminal domain"/>
    <property type="match status" value="1"/>
</dbReference>
<evidence type="ECO:0000256" key="5">
    <source>
        <dbReference type="ARBA" id="ARBA00022741"/>
    </source>
</evidence>
<name>A0ABV5ADY1_9BACL</name>
<dbReference type="InterPro" id="IPR004424">
    <property type="entry name" value="IspE"/>
</dbReference>
<dbReference type="HAMAP" id="MF_00061">
    <property type="entry name" value="IspE"/>
    <property type="match status" value="1"/>
</dbReference>